<dbReference type="Proteomes" id="UP000006533">
    <property type="component" value="Segment"/>
</dbReference>
<evidence type="ECO:0000313" key="2">
    <source>
        <dbReference type="Proteomes" id="UP000006533"/>
    </source>
</evidence>
<dbReference type="KEGG" id="vg:11538182"/>
<proteinExistence type="predicted"/>
<evidence type="ECO:0000313" key="1">
    <source>
        <dbReference type="EMBL" id="ADP00200.1"/>
    </source>
</evidence>
<accession>E3SP83</accession>
<protein>
    <submittedName>
        <fullName evidence="1">Gp12</fullName>
    </submittedName>
</protein>
<name>E3SP83_9CAUD</name>
<keyword evidence="2" id="KW-1185">Reference proteome</keyword>
<dbReference type="RefSeq" id="YP_005087572.1">
    <property type="nucleotide sequence ID" value="NC_016659.1"/>
</dbReference>
<reference evidence="1" key="1">
    <citation type="submission" date="2009-10" db="EMBL/GenBank/DDBJ databases">
        <title>The Genome Sequence of Cyanophage NATL2A-133.</title>
        <authorList>
            <consortium name="The Broad Institute Genome Sequencing Platform"/>
            <person name="Henn M.R."/>
            <person name="Sullivan M.S."/>
            <person name="Osburne M.S."/>
            <person name="Levin J."/>
            <person name="Malboeuf C."/>
            <person name="Casali M."/>
            <person name="Russ C."/>
            <person name="Lennon N."/>
            <person name="Erlich R."/>
            <person name="Young S.K."/>
            <person name="Koehrsen M."/>
            <person name="Yandava C."/>
            <person name="Zeng Q."/>
            <person name="Alvarado L."/>
            <person name="Anderson S."/>
            <person name="Berlin A."/>
            <person name="Borenstein D."/>
            <person name="Chen Z."/>
            <person name="Engels R."/>
            <person name="Freedman E."/>
            <person name="Gellesch M."/>
            <person name="Goldberg J."/>
            <person name="Green L."/>
            <person name="Griggs A."/>
            <person name="Gujja S."/>
            <person name="Heiman D."/>
            <person name="Hepburn T."/>
            <person name="Howarth C."/>
            <person name="Jen D."/>
            <person name="Larson L."/>
            <person name="Lewis B."/>
            <person name="Mehta T."/>
            <person name="Park D."/>
            <person name="Pearson M."/>
            <person name="Roberts A."/>
            <person name="Ryan E."/>
            <person name="Saif S."/>
            <person name="Shea T."/>
            <person name="Shenoy N."/>
            <person name="Sisk P."/>
            <person name="Stolte C."/>
            <person name="Sykes S."/>
            <person name="Walk T."/>
            <person name="White J."/>
            <person name="Yu Q."/>
            <person name="Coleman M.L."/>
            <person name="Huang K.H."/>
            <person name="Weigele P.R."/>
            <person name="DeFrancesco A.S."/>
            <person name="Kern S.E."/>
            <person name="Thompson L.R."/>
            <person name="Fu R."/>
            <person name="Hombeck B."/>
            <person name="Chisholm S.W."/>
            <person name="Haas B."/>
            <person name="Nusbaum C."/>
            <person name="Galagan J."/>
            <person name="Birren B."/>
        </authorList>
    </citation>
    <scope>NUCLEOTIDE SEQUENCE [LARGE SCALE GENOMIC DNA]</scope>
    <source>
        <strain evidence="1">NATL2A-133</strain>
    </source>
</reference>
<dbReference type="EMBL" id="GU071104">
    <property type="protein sequence ID" value="ADP00200.1"/>
    <property type="molecule type" value="Genomic_DNA"/>
</dbReference>
<dbReference type="OrthoDB" id="14606at10239"/>
<dbReference type="GeneID" id="11538182"/>
<organism evidence="1 2">
    <name type="scientific">Cyanophage NATL2A-133</name>
    <dbReference type="NCBI Taxonomy" id="445692"/>
    <lineage>
        <taxon>Viruses</taxon>
        <taxon>Duplodnaviria</taxon>
        <taxon>Heunggongvirae</taxon>
        <taxon>Uroviricota</taxon>
        <taxon>Caudoviricetes</taxon>
        <taxon>Autographivirales</taxon>
        <taxon>Sechaudvirinae</taxon>
        <taxon>Tangaroavirus</taxon>
        <taxon>Tangaroavirus NATL2A133</taxon>
    </lineage>
</organism>
<sequence length="189" mass="21264">MKVLIACEYSGTVRDAFLSLGIEAMSCDLLPTDKEGPHYQGNVLDILDQGWTHMIAHPPCTHLAVSGARWFKDKQQEQLDALEFVQQLMDAPIPHIAIENPISVISTKIRKPDQIIQPWMFGHGETKATCLWLKNLPKLQPTDIVDGREQRIHNLPPSKDRWKIRSTTYTGIAKAMAGQWGLKCLDPVS</sequence>
<gene>
    <name evidence="1" type="ORF">CYPG_00063</name>
</gene>